<dbReference type="PROSITE" id="PS00344">
    <property type="entry name" value="GATA_ZN_FINGER_1"/>
    <property type="match status" value="2"/>
</dbReference>
<dbReference type="SMART" id="SM00401">
    <property type="entry name" value="ZnF_GATA"/>
    <property type="match status" value="2"/>
</dbReference>
<dbReference type="InterPro" id="IPR039355">
    <property type="entry name" value="Transcription_factor_GATA"/>
</dbReference>
<reference evidence="14" key="2">
    <citation type="submission" date="2025-08" db="UniProtKB">
        <authorList>
            <consortium name="Ensembl"/>
        </authorList>
    </citation>
    <scope>IDENTIFICATION</scope>
</reference>
<dbReference type="SUPFAM" id="SSF57716">
    <property type="entry name" value="Glucocorticoid receptor-like (DNA-binding domain)"/>
    <property type="match status" value="2"/>
</dbReference>
<dbReference type="InterPro" id="IPR016374">
    <property type="entry name" value="TF_GATA-2/3"/>
</dbReference>
<keyword evidence="9" id="KW-0804">Transcription</keyword>
<feature type="zinc finger region" description="GATA-type 2" evidence="11">
    <location>
        <begin position="308"/>
        <end position="332"/>
    </location>
</feature>
<keyword evidence="7" id="KW-0238">DNA-binding</keyword>
<keyword evidence="2 11" id="KW-0479">Metal-binding</keyword>
<organism evidence="14 15">
    <name type="scientific">Denticeps clupeoides</name>
    <name type="common">denticle herring</name>
    <dbReference type="NCBI Taxonomy" id="299321"/>
    <lineage>
        <taxon>Eukaryota</taxon>
        <taxon>Metazoa</taxon>
        <taxon>Chordata</taxon>
        <taxon>Craniata</taxon>
        <taxon>Vertebrata</taxon>
        <taxon>Euteleostomi</taxon>
        <taxon>Actinopterygii</taxon>
        <taxon>Neopterygii</taxon>
        <taxon>Teleostei</taxon>
        <taxon>Clupei</taxon>
        <taxon>Clupeiformes</taxon>
        <taxon>Denticipitoidei</taxon>
        <taxon>Denticipitidae</taxon>
        <taxon>Denticeps</taxon>
    </lineage>
</organism>
<proteinExistence type="predicted"/>
<keyword evidence="15" id="KW-1185">Reference proteome</keyword>
<feature type="compositionally biased region" description="Basic residues" evidence="12">
    <location>
        <begin position="355"/>
        <end position="368"/>
    </location>
</feature>
<keyword evidence="5 11" id="KW-0862">Zinc</keyword>
<keyword evidence="6" id="KW-0805">Transcription regulation</keyword>
<dbReference type="Ensembl" id="ENSDCDT00010064730.1">
    <property type="protein sequence ID" value="ENSDCDP00010054193.1"/>
    <property type="gene ID" value="ENSDCDG00010031328.1"/>
</dbReference>
<sequence>MHPTKVLQRRQDCTPSERFLTTAMEASPEQSRWVSTASIISPEAMPAFSSESGFLSQAEGDSSFPSSEAEFTSLPSLFCSSGNGRTVPSYRQSPVRQVYTTSPFLNNVSWLDSPGGLPPTSAYPSCSSSWQCSAFSKTPLHLHTPPSFSHTPPLPPLKSPRGEPLTPVQDFKENLRVPEGVKSAQGRAASLVSLSSPVAEVCAHSPQSHAHSLAQYSSFIGCPQEFSGMEYYPATSFSPKVHKIPVTPPDTRECVNCGATATPLWRRDGTGHYLCNACGLYHKMNGHNRPLIRPKKRLVISKRAGTQCANCSTSTTTLWRRNAHGEPVCNACGLYFKLHNVNRPLTMKKEGIQTRNRKVSGKSRKGKRSSLPEPELFSSISRGCFSSELHPDSQPPGPGALLSYNAHIIPSPPSLHPPAALPFSYHSNSAMLPSIVGESRL</sequence>
<evidence type="ECO:0000256" key="4">
    <source>
        <dbReference type="ARBA" id="ARBA00022771"/>
    </source>
</evidence>
<evidence type="ECO:0000256" key="3">
    <source>
        <dbReference type="ARBA" id="ARBA00022737"/>
    </source>
</evidence>
<feature type="domain" description="GATA-type" evidence="13">
    <location>
        <begin position="248"/>
        <end position="303"/>
    </location>
</feature>
<evidence type="ECO:0000256" key="5">
    <source>
        <dbReference type="ARBA" id="ARBA00022833"/>
    </source>
</evidence>
<keyword evidence="3" id="KW-0677">Repeat</keyword>
<dbReference type="InterPro" id="IPR013088">
    <property type="entry name" value="Znf_NHR/GATA"/>
</dbReference>
<dbReference type="GO" id="GO:0000981">
    <property type="term" value="F:DNA-binding transcription factor activity, RNA polymerase II-specific"/>
    <property type="evidence" value="ECO:0007669"/>
    <property type="project" value="InterPro"/>
</dbReference>
<evidence type="ECO:0000313" key="15">
    <source>
        <dbReference type="Proteomes" id="UP000694580"/>
    </source>
</evidence>
<dbReference type="GO" id="GO:0008270">
    <property type="term" value="F:zinc ion binding"/>
    <property type="evidence" value="ECO:0007669"/>
    <property type="project" value="UniProtKB-KW"/>
</dbReference>
<evidence type="ECO:0000256" key="10">
    <source>
        <dbReference type="ARBA" id="ARBA00023242"/>
    </source>
</evidence>
<dbReference type="PANTHER" id="PTHR10071:SF190">
    <property type="entry name" value="ERYTHROID TRANSCRIPTION FACTOR"/>
    <property type="match status" value="1"/>
</dbReference>
<evidence type="ECO:0000256" key="7">
    <source>
        <dbReference type="ARBA" id="ARBA00023125"/>
    </source>
</evidence>
<feature type="zinc finger region" description="GATA-type 1" evidence="11">
    <location>
        <begin position="254"/>
        <end position="278"/>
    </location>
</feature>
<dbReference type="PROSITE" id="PS50114">
    <property type="entry name" value="GATA_ZN_FINGER_2"/>
    <property type="match status" value="2"/>
</dbReference>
<dbReference type="FunFam" id="3.30.50.10:FF:000001">
    <property type="entry name" value="GATA transcription factor (GATAd)"/>
    <property type="match status" value="1"/>
</dbReference>
<dbReference type="GO" id="GO:0005634">
    <property type="term" value="C:nucleus"/>
    <property type="evidence" value="ECO:0007669"/>
    <property type="project" value="UniProtKB-SubCell"/>
</dbReference>
<evidence type="ECO:0000256" key="9">
    <source>
        <dbReference type="ARBA" id="ARBA00023163"/>
    </source>
</evidence>
<dbReference type="GO" id="GO:0045944">
    <property type="term" value="P:positive regulation of transcription by RNA polymerase II"/>
    <property type="evidence" value="ECO:0007669"/>
    <property type="project" value="TreeGrafter"/>
</dbReference>
<reference evidence="14" key="3">
    <citation type="submission" date="2025-09" db="UniProtKB">
        <authorList>
            <consortium name="Ensembl"/>
        </authorList>
    </citation>
    <scope>IDENTIFICATION</scope>
</reference>
<dbReference type="FunFam" id="3.30.50.10:FF:000032">
    <property type="entry name" value="Transcription factor GATA-3"/>
    <property type="match status" value="1"/>
</dbReference>
<evidence type="ECO:0000256" key="6">
    <source>
        <dbReference type="ARBA" id="ARBA00023015"/>
    </source>
</evidence>
<gene>
    <name evidence="14" type="primary">ZNF414</name>
</gene>
<protein>
    <recommendedName>
        <fullName evidence="13">GATA-type domain-containing protein</fullName>
    </recommendedName>
</protein>
<keyword evidence="4 11" id="KW-0863">Zinc-finger</keyword>
<accession>A0AAY4E957</accession>
<keyword evidence="8" id="KW-0010">Activator</keyword>
<dbReference type="PRINTS" id="PR00619">
    <property type="entry name" value="GATAZNFINGER"/>
</dbReference>
<feature type="region of interest" description="Disordered" evidence="12">
    <location>
        <begin position="351"/>
        <end position="375"/>
    </location>
</feature>
<dbReference type="InterPro" id="IPR000679">
    <property type="entry name" value="Znf_GATA"/>
</dbReference>
<reference evidence="14 15" key="1">
    <citation type="submission" date="2020-06" db="EMBL/GenBank/DDBJ databases">
        <authorList>
            <consortium name="Wellcome Sanger Institute Data Sharing"/>
        </authorList>
    </citation>
    <scope>NUCLEOTIDE SEQUENCE [LARGE SCALE GENOMIC DNA]</scope>
</reference>
<keyword evidence="10" id="KW-0539">Nucleus</keyword>
<evidence type="ECO:0000256" key="1">
    <source>
        <dbReference type="ARBA" id="ARBA00004123"/>
    </source>
</evidence>
<dbReference type="CDD" id="cd00202">
    <property type="entry name" value="ZnF_GATA"/>
    <property type="match status" value="2"/>
</dbReference>
<evidence type="ECO:0000256" key="8">
    <source>
        <dbReference type="ARBA" id="ARBA00023159"/>
    </source>
</evidence>
<name>A0AAY4E957_9TELE</name>
<dbReference type="GO" id="GO:0045165">
    <property type="term" value="P:cell fate commitment"/>
    <property type="evidence" value="ECO:0007669"/>
    <property type="project" value="TreeGrafter"/>
</dbReference>
<dbReference type="Proteomes" id="UP000694580">
    <property type="component" value="Chromosome 10"/>
</dbReference>
<evidence type="ECO:0000256" key="11">
    <source>
        <dbReference type="PIRSR" id="PIRSR003027-1"/>
    </source>
</evidence>
<dbReference type="GO" id="GO:0000122">
    <property type="term" value="P:negative regulation of transcription by RNA polymerase II"/>
    <property type="evidence" value="ECO:0007669"/>
    <property type="project" value="TreeGrafter"/>
</dbReference>
<comment type="subcellular location">
    <subcellularLocation>
        <location evidence="1">Nucleus</location>
    </subcellularLocation>
</comment>
<dbReference type="Gene3D" id="3.30.50.10">
    <property type="entry name" value="Erythroid Transcription Factor GATA-1, subunit A"/>
    <property type="match status" value="2"/>
</dbReference>
<evidence type="ECO:0000313" key="14">
    <source>
        <dbReference type="Ensembl" id="ENSDCDP00010054193.1"/>
    </source>
</evidence>
<feature type="domain" description="GATA-type" evidence="13">
    <location>
        <begin position="302"/>
        <end position="355"/>
    </location>
</feature>
<dbReference type="GeneTree" id="ENSGT00940000166313"/>
<dbReference type="GO" id="GO:0000978">
    <property type="term" value="F:RNA polymerase II cis-regulatory region sequence-specific DNA binding"/>
    <property type="evidence" value="ECO:0007669"/>
    <property type="project" value="TreeGrafter"/>
</dbReference>
<dbReference type="Pfam" id="PF00320">
    <property type="entry name" value="GATA"/>
    <property type="match status" value="2"/>
</dbReference>
<dbReference type="PANTHER" id="PTHR10071">
    <property type="entry name" value="TRANSCRIPTION FACTOR GATA FAMILY MEMBER"/>
    <property type="match status" value="1"/>
</dbReference>
<dbReference type="PIRSF" id="PIRSF003027">
    <property type="entry name" value="TF_GATA-1/2/3"/>
    <property type="match status" value="1"/>
</dbReference>
<evidence type="ECO:0000256" key="12">
    <source>
        <dbReference type="SAM" id="MobiDB-lite"/>
    </source>
</evidence>
<dbReference type="AlphaFoldDB" id="A0AAY4E957"/>
<evidence type="ECO:0000259" key="13">
    <source>
        <dbReference type="PROSITE" id="PS50114"/>
    </source>
</evidence>
<evidence type="ECO:0000256" key="2">
    <source>
        <dbReference type="ARBA" id="ARBA00022723"/>
    </source>
</evidence>